<feature type="compositionally biased region" description="Basic and acidic residues" evidence="2">
    <location>
        <begin position="182"/>
        <end position="195"/>
    </location>
</feature>
<keyword evidence="1" id="KW-0479">Metal-binding</keyword>
<feature type="compositionally biased region" description="Polar residues" evidence="2">
    <location>
        <begin position="198"/>
        <end position="208"/>
    </location>
</feature>
<dbReference type="AlphaFoldDB" id="A0A6A6FB69"/>
<accession>A0A6A6FB69</accession>
<dbReference type="PANTHER" id="PTHR47251:SF1">
    <property type="entry name" value="FINGER DOMAIN PROTEIN, PUTATIVE (AFU_ORTHOLOGUE AFUA_3G04180)-RELATED"/>
    <property type="match status" value="1"/>
</dbReference>
<dbReference type="SMART" id="SM00451">
    <property type="entry name" value="ZnF_U1"/>
    <property type="match status" value="1"/>
</dbReference>
<evidence type="ECO:0000256" key="1">
    <source>
        <dbReference type="ARBA" id="ARBA00022771"/>
    </source>
</evidence>
<feature type="region of interest" description="Disordered" evidence="2">
    <location>
        <begin position="171"/>
        <end position="208"/>
    </location>
</feature>
<dbReference type="EMBL" id="ML992680">
    <property type="protein sequence ID" value="KAF2210583.1"/>
    <property type="molecule type" value="Genomic_DNA"/>
</dbReference>
<evidence type="ECO:0000259" key="3">
    <source>
        <dbReference type="PROSITE" id="PS00028"/>
    </source>
</evidence>
<evidence type="ECO:0000256" key="2">
    <source>
        <dbReference type="SAM" id="MobiDB-lite"/>
    </source>
</evidence>
<evidence type="ECO:0000313" key="5">
    <source>
        <dbReference type="Proteomes" id="UP000799539"/>
    </source>
</evidence>
<dbReference type="Proteomes" id="UP000799539">
    <property type="component" value="Unassembled WGS sequence"/>
</dbReference>
<dbReference type="PANTHER" id="PTHR47251">
    <property type="entry name" value="FINGER DOMAIN PROTEIN, PUTATIVE (AFU_ORTHOLOGUE AFUA_3G04180)-RELATED"/>
    <property type="match status" value="1"/>
</dbReference>
<sequence>MAPRGHTLPEAATESAREARKAFFCELCQKGYARMPEFEAHENSYDHQHRKRLKEMRNLTKDPSAAARQRAAEERANAESGIKSISLAGAGTSTASSGKKKPVFKSTLQSKDAPAAPVKLVEDAADDTTDPSGAVRNGWADRAYKPGDFPQGTPRLSLEELEKKARELLEEISQGGQQRQFLSERPDEYERHWRESMVGNTVDAQQDS</sequence>
<dbReference type="OrthoDB" id="4822at2759"/>
<dbReference type="InterPro" id="IPR013087">
    <property type="entry name" value="Znf_C2H2_type"/>
</dbReference>
<name>A0A6A6FB69_9PEZI</name>
<dbReference type="InterPro" id="IPR003604">
    <property type="entry name" value="Matrin/U1-like-C_Znf_C2H2"/>
</dbReference>
<proteinExistence type="predicted"/>
<feature type="region of interest" description="Disordered" evidence="2">
    <location>
        <begin position="41"/>
        <end position="155"/>
    </location>
</feature>
<organism evidence="4 5">
    <name type="scientific">Cercospora zeae-maydis SCOH1-5</name>
    <dbReference type="NCBI Taxonomy" id="717836"/>
    <lineage>
        <taxon>Eukaryota</taxon>
        <taxon>Fungi</taxon>
        <taxon>Dikarya</taxon>
        <taxon>Ascomycota</taxon>
        <taxon>Pezizomycotina</taxon>
        <taxon>Dothideomycetes</taxon>
        <taxon>Dothideomycetidae</taxon>
        <taxon>Mycosphaerellales</taxon>
        <taxon>Mycosphaerellaceae</taxon>
        <taxon>Cercospora</taxon>
    </lineage>
</organism>
<protein>
    <recommendedName>
        <fullName evidence="3">C2H2-type domain-containing protein</fullName>
    </recommendedName>
</protein>
<keyword evidence="1" id="KW-0863">Zinc-finger</keyword>
<keyword evidence="5" id="KW-1185">Reference proteome</keyword>
<reference evidence="4" key="1">
    <citation type="journal article" date="2020" name="Stud. Mycol.">
        <title>101 Dothideomycetes genomes: a test case for predicting lifestyles and emergence of pathogens.</title>
        <authorList>
            <person name="Haridas S."/>
            <person name="Albert R."/>
            <person name="Binder M."/>
            <person name="Bloem J."/>
            <person name="Labutti K."/>
            <person name="Salamov A."/>
            <person name="Andreopoulos B."/>
            <person name="Baker S."/>
            <person name="Barry K."/>
            <person name="Bills G."/>
            <person name="Bluhm B."/>
            <person name="Cannon C."/>
            <person name="Castanera R."/>
            <person name="Culley D."/>
            <person name="Daum C."/>
            <person name="Ezra D."/>
            <person name="Gonzalez J."/>
            <person name="Henrissat B."/>
            <person name="Kuo A."/>
            <person name="Liang C."/>
            <person name="Lipzen A."/>
            <person name="Lutzoni F."/>
            <person name="Magnuson J."/>
            <person name="Mondo S."/>
            <person name="Nolan M."/>
            <person name="Ohm R."/>
            <person name="Pangilinan J."/>
            <person name="Park H.-J."/>
            <person name="Ramirez L."/>
            <person name="Alfaro M."/>
            <person name="Sun H."/>
            <person name="Tritt A."/>
            <person name="Yoshinaga Y."/>
            <person name="Zwiers L.-H."/>
            <person name="Turgeon B."/>
            <person name="Goodwin S."/>
            <person name="Spatafora J."/>
            <person name="Crous P."/>
            <person name="Grigoriev I."/>
        </authorList>
    </citation>
    <scope>NUCLEOTIDE SEQUENCE</scope>
    <source>
        <strain evidence="4">SCOH1-5</strain>
    </source>
</reference>
<dbReference type="GO" id="GO:0008270">
    <property type="term" value="F:zinc ion binding"/>
    <property type="evidence" value="ECO:0007669"/>
    <property type="project" value="UniProtKB-KW"/>
</dbReference>
<dbReference type="GO" id="GO:0003676">
    <property type="term" value="F:nucleic acid binding"/>
    <property type="evidence" value="ECO:0007669"/>
    <property type="project" value="InterPro"/>
</dbReference>
<feature type="compositionally biased region" description="Low complexity" evidence="2">
    <location>
        <begin position="88"/>
        <end position="97"/>
    </location>
</feature>
<dbReference type="SUPFAM" id="SSF57667">
    <property type="entry name" value="beta-beta-alpha zinc fingers"/>
    <property type="match status" value="1"/>
</dbReference>
<dbReference type="PROSITE" id="PS00028">
    <property type="entry name" value="ZINC_FINGER_C2H2_1"/>
    <property type="match status" value="1"/>
</dbReference>
<feature type="domain" description="C2H2-type" evidence="3">
    <location>
        <begin position="25"/>
        <end position="47"/>
    </location>
</feature>
<keyword evidence="1" id="KW-0862">Zinc</keyword>
<dbReference type="InterPro" id="IPR036236">
    <property type="entry name" value="Znf_C2H2_sf"/>
</dbReference>
<evidence type="ECO:0000313" key="4">
    <source>
        <dbReference type="EMBL" id="KAF2210583.1"/>
    </source>
</evidence>
<gene>
    <name evidence="4" type="ORF">CERZMDRAFT_99199</name>
</gene>